<gene>
    <name evidence="2" type="ORF">SFMTTN_2811</name>
</gene>
<sequence length="183" mass="20626">MSEAWKHLDLEGEGLQSANLRLVQLMKRRPKSYGLLALFPLGLHRAYLEDVRGAWVYRIASIAALMAWWFGQSWAALVIVVLIAGFAVYDIRWIDDRVAALNKALRMQVYKSRPGAAAPQGFRGRFTDDDLDDYLKVKEQERGGHVLPGKDPALNSRSRAPSFAEQEAMLKALVKSKQNNKSQ</sequence>
<feature type="transmembrane region" description="Helical" evidence="1">
    <location>
        <begin position="68"/>
        <end position="89"/>
    </location>
</feature>
<proteinExistence type="predicted"/>
<keyword evidence="1" id="KW-0812">Transmembrane</keyword>
<evidence type="ECO:0000313" key="3">
    <source>
        <dbReference type="Proteomes" id="UP000286806"/>
    </source>
</evidence>
<evidence type="ECO:0000256" key="1">
    <source>
        <dbReference type="SAM" id="Phobius"/>
    </source>
</evidence>
<accession>A0A401K019</accession>
<organism evidence="2 3">
    <name type="scientific">Sulfuriferula multivorans</name>
    <dbReference type="NCBI Taxonomy" id="1559896"/>
    <lineage>
        <taxon>Bacteria</taxon>
        <taxon>Pseudomonadati</taxon>
        <taxon>Pseudomonadota</taxon>
        <taxon>Betaproteobacteria</taxon>
        <taxon>Nitrosomonadales</taxon>
        <taxon>Sulfuricellaceae</taxon>
        <taxon>Sulfuriferula</taxon>
    </lineage>
</organism>
<dbReference type="OrthoDB" id="8560624at2"/>
<keyword evidence="3" id="KW-1185">Reference proteome</keyword>
<comment type="caution">
    <text evidence="2">The sequence shown here is derived from an EMBL/GenBank/DDBJ whole genome shotgun (WGS) entry which is preliminary data.</text>
</comment>
<evidence type="ECO:0008006" key="4">
    <source>
        <dbReference type="Google" id="ProtNLM"/>
    </source>
</evidence>
<dbReference type="RefSeq" id="WP_124705763.1">
    <property type="nucleotide sequence ID" value="NZ_BGOW01000033.1"/>
</dbReference>
<name>A0A401K019_9PROT</name>
<keyword evidence="1" id="KW-1133">Transmembrane helix</keyword>
<protein>
    <recommendedName>
        <fullName evidence="4">TM2 domain-containing protein</fullName>
    </recommendedName>
</protein>
<dbReference type="AlphaFoldDB" id="A0A401K019"/>
<dbReference type="EMBL" id="BGOW01000033">
    <property type="protein sequence ID" value="GCB01995.1"/>
    <property type="molecule type" value="Genomic_DNA"/>
</dbReference>
<reference evidence="2 3" key="1">
    <citation type="journal article" date="2019" name="Front. Microbiol.">
        <title>Genomes of Neutrophilic Sulfur-Oxidizing Chemolithoautotrophs Representing 9 Proteobacterial Species From 8 Genera.</title>
        <authorList>
            <person name="Watanabe T."/>
            <person name="Kojima H."/>
            <person name="Umezawa K."/>
            <person name="Hori C."/>
            <person name="Takasuka T.E."/>
            <person name="Kato Y."/>
            <person name="Fukui M."/>
        </authorList>
    </citation>
    <scope>NUCLEOTIDE SEQUENCE [LARGE SCALE GENOMIC DNA]</scope>
    <source>
        <strain evidence="2 3">TTN</strain>
    </source>
</reference>
<evidence type="ECO:0000313" key="2">
    <source>
        <dbReference type="EMBL" id="GCB01995.1"/>
    </source>
</evidence>
<dbReference type="Proteomes" id="UP000286806">
    <property type="component" value="Unassembled WGS sequence"/>
</dbReference>
<keyword evidence="1" id="KW-0472">Membrane</keyword>